<dbReference type="AlphaFoldDB" id="A0A3N4KE42"/>
<feature type="region of interest" description="Disordered" evidence="1">
    <location>
        <begin position="56"/>
        <end position="115"/>
    </location>
</feature>
<dbReference type="InParanoid" id="A0A3N4KE42"/>
<protein>
    <submittedName>
        <fullName evidence="2">Uncharacterized protein</fullName>
    </submittedName>
</protein>
<accession>A0A3N4KE42</accession>
<evidence type="ECO:0000313" key="2">
    <source>
        <dbReference type="EMBL" id="RPB08814.1"/>
    </source>
</evidence>
<sequence length="406" mass="44759">MQVDNVELDEEQQEIARHNALMARYQAQRGRVCNHYYCGRRVCIFWEDGMPATDGLTGPNRAIDPQRMTGPNAIPTTYRSHPDTDSDNSADSYRTTSLSDNDSESENQMALSEASKKAGRARGIARKLAAVRFSCFGRSCSAEDGEEQRHEPARSPRSTPRAANAPESPLAPVYPPMSIPRPTQQSMPVMGAVSPPMTISRPVERSMATMGPVYSPISVPRPAQRSMPAPEPVESPVIRRQHSIESFTGGQDWGYAPNPNYSQYPPGQGEDWGYVPNPNYSQPSYAARGSGFDSPTVTTPPSRPPAPPLIRDAPRSNPQFLAGALTPPLRRPETAYTPQQLREGIIHSMTVINVNELPNNNPNISSFHVTTHQIGDVARREMEMGLDRMRTAGGRVEDHESYHDGQ</sequence>
<evidence type="ECO:0000256" key="1">
    <source>
        <dbReference type="SAM" id="MobiDB-lite"/>
    </source>
</evidence>
<gene>
    <name evidence="2" type="ORF">P167DRAFT_548581</name>
</gene>
<proteinExistence type="predicted"/>
<dbReference type="OrthoDB" id="5401175at2759"/>
<dbReference type="EMBL" id="ML119158">
    <property type="protein sequence ID" value="RPB08814.1"/>
    <property type="molecule type" value="Genomic_DNA"/>
</dbReference>
<feature type="region of interest" description="Disordered" evidence="1">
    <location>
        <begin position="140"/>
        <end position="185"/>
    </location>
</feature>
<reference evidence="2 3" key="1">
    <citation type="journal article" date="2018" name="Nat. Ecol. Evol.">
        <title>Pezizomycetes genomes reveal the molecular basis of ectomycorrhizal truffle lifestyle.</title>
        <authorList>
            <person name="Murat C."/>
            <person name="Payen T."/>
            <person name="Noel B."/>
            <person name="Kuo A."/>
            <person name="Morin E."/>
            <person name="Chen J."/>
            <person name="Kohler A."/>
            <person name="Krizsan K."/>
            <person name="Balestrini R."/>
            <person name="Da Silva C."/>
            <person name="Montanini B."/>
            <person name="Hainaut M."/>
            <person name="Levati E."/>
            <person name="Barry K.W."/>
            <person name="Belfiori B."/>
            <person name="Cichocki N."/>
            <person name="Clum A."/>
            <person name="Dockter R.B."/>
            <person name="Fauchery L."/>
            <person name="Guy J."/>
            <person name="Iotti M."/>
            <person name="Le Tacon F."/>
            <person name="Lindquist E.A."/>
            <person name="Lipzen A."/>
            <person name="Malagnac F."/>
            <person name="Mello A."/>
            <person name="Molinier V."/>
            <person name="Miyauchi S."/>
            <person name="Poulain J."/>
            <person name="Riccioni C."/>
            <person name="Rubini A."/>
            <person name="Sitrit Y."/>
            <person name="Splivallo R."/>
            <person name="Traeger S."/>
            <person name="Wang M."/>
            <person name="Zifcakova L."/>
            <person name="Wipf D."/>
            <person name="Zambonelli A."/>
            <person name="Paolocci F."/>
            <person name="Nowrousian M."/>
            <person name="Ottonello S."/>
            <person name="Baldrian P."/>
            <person name="Spatafora J.W."/>
            <person name="Henrissat B."/>
            <person name="Nagy L.G."/>
            <person name="Aury J.M."/>
            <person name="Wincker P."/>
            <person name="Grigoriev I.V."/>
            <person name="Bonfante P."/>
            <person name="Martin F.M."/>
        </authorList>
    </citation>
    <scope>NUCLEOTIDE SEQUENCE [LARGE SCALE GENOMIC DNA]</scope>
    <source>
        <strain evidence="2 3">CCBAS932</strain>
    </source>
</reference>
<evidence type="ECO:0000313" key="3">
    <source>
        <dbReference type="Proteomes" id="UP000277580"/>
    </source>
</evidence>
<dbReference type="Proteomes" id="UP000277580">
    <property type="component" value="Unassembled WGS sequence"/>
</dbReference>
<name>A0A3N4KE42_9PEZI</name>
<organism evidence="2 3">
    <name type="scientific">Morchella conica CCBAS932</name>
    <dbReference type="NCBI Taxonomy" id="1392247"/>
    <lineage>
        <taxon>Eukaryota</taxon>
        <taxon>Fungi</taxon>
        <taxon>Dikarya</taxon>
        <taxon>Ascomycota</taxon>
        <taxon>Pezizomycotina</taxon>
        <taxon>Pezizomycetes</taxon>
        <taxon>Pezizales</taxon>
        <taxon>Morchellaceae</taxon>
        <taxon>Morchella</taxon>
    </lineage>
</organism>
<keyword evidence="3" id="KW-1185">Reference proteome</keyword>
<feature type="region of interest" description="Disordered" evidence="1">
    <location>
        <begin position="249"/>
        <end position="332"/>
    </location>
</feature>
<feature type="compositionally biased region" description="Polar residues" evidence="1">
    <location>
        <begin position="87"/>
        <end position="110"/>
    </location>
</feature>